<dbReference type="PANTHER" id="PTHR16517:SF50">
    <property type="entry name" value="TUBBY-LIKE F-BOX PROTEIN 7"/>
    <property type="match status" value="1"/>
</dbReference>
<dbReference type="Gene3D" id="3.20.90.10">
    <property type="entry name" value="Tubby Protein, Chain A"/>
    <property type="match status" value="1"/>
</dbReference>
<gene>
    <name evidence="5" type="ORF">STAS_04998</name>
</gene>
<evidence type="ECO:0000313" key="6">
    <source>
        <dbReference type="Proteomes" id="UP000325081"/>
    </source>
</evidence>
<comment type="similarity">
    <text evidence="1 2">Belongs to the TUB family.</text>
</comment>
<evidence type="ECO:0000256" key="2">
    <source>
        <dbReference type="RuleBase" id="RU361125"/>
    </source>
</evidence>
<evidence type="ECO:0000259" key="4">
    <source>
        <dbReference type="Pfam" id="PF01167"/>
    </source>
</evidence>
<proteinExistence type="inferred from homology"/>
<dbReference type="InterPro" id="IPR025659">
    <property type="entry name" value="Tubby-like_C"/>
</dbReference>
<name>A0A5A7P8R2_STRAF</name>
<dbReference type="PANTHER" id="PTHR16517">
    <property type="entry name" value="TUBBY-RELATED"/>
    <property type="match status" value="1"/>
</dbReference>
<evidence type="ECO:0000313" key="5">
    <source>
        <dbReference type="EMBL" id="GER29160.1"/>
    </source>
</evidence>
<dbReference type="AlphaFoldDB" id="A0A5A7P8R2"/>
<dbReference type="Proteomes" id="UP000325081">
    <property type="component" value="Unassembled WGS sequence"/>
</dbReference>
<dbReference type="PROSITE" id="PS01200">
    <property type="entry name" value="TUB_1"/>
    <property type="match status" value="1"/>
</dbReference>
<comment type="caution">
    <text evidence="5">The sequence shown here is derived from an EMBL/GenBank/DDBJ whole genome shotgun (WGS) entry which is preliminary data.</text>
</comment>
<dbReference type="InterPro" id="IPR000007">
    <property type="entry name" value="Tubby_C"/>
</dbReference>
<dbReference type="PRINTS" id="PR01573">
    <property type="entry name" value="SUPERTUBBY"/>
</dbReference>
<evidence type="ECO:0000256" key="1">
    <source>
        <dbReference type="ARBA" id="ARBA00007129"/>
    </source>
</evidence>
<dbReference type="Pfam" id="PF01167">
    <property type="entry name" value="Tub"/>
    <property type="match status" value="1"/>
</dbReference>
<accession>A0A5A7P8R2</accession>
<protein>
    <recommendedName>
        <fullName evidence="2">Tubby-like F-box protein</fullName>
    </recommendedName>
</protein>
<feature type="region of interest" description="Disordered" evidence="3">
    <location>
        <begin position="208"/>
        <end position="230"/>
    </location>
</feature>
<dbReference type="SUPFAM" id="SSF54518">
    <property type="entry name" value="Tubby C-terminal domain-like"/>
    <property type="match status" value="1"/>
</dbReference>
<evidence type="ECO:0000256" key="3">
    <source>
        <dbReference type="SAM" id="MobiDB-lite"/>
    </source>
</evidence>
<feature type="domain" description="Tubby C-terminal" evidence="4">
    <location>
        <begin position="119"/>
        <end position="381"/>
    </location>
</feature>
<reference evidence="6" key="1">
    <citation type="journal article" date="2019" name="Curr. Biol.">
        <title>Genome Sequence of Striga asiatica Provides Insight into the Evolution of Plant Parasitism.</title>
        <authorList>
            <person name="Yoshida S."/>
            <person name="Kim S."/>
            <person name="Wafula E.K."/>
            <person name="Tanskanen J."/>
            <person name="Kim Y.M."/>
            <person name="Honaas L."/>
            <person name="Yang Z."/>
            <person name="Spallek T."/>
            <person name="Conn C.E."/>
            <person name="Ichihashi Y."/>
            <person name="Cheong K."/>
            <person name="Cui S."/>
            <person name="Der J.P."/>
            <person name="Gundlach H."/>
            <person name="Jiao Y."/>
            <person name="Hori C."/>
            <person name="Ishida J.K."/>
            <person name="Kasahara H."/>
            <person name="Kiba T."/>
            <person name="Kim M.S."/>
            <person name="Koo N."/>
            <person name="Laohavisit A."/>
            <person name="Lee Y.H."/>
            <person name="Lumba S."/>
            <person name="McCourt P."/>
            <person name="Mortimer J.C."/>
            <person name="Mutuku J.M."/>
            <person name="Nomura T."/>
            <person name="Sasaki-Sekimoto Y."/>
            <person name="Seto Y."/>
            <person name="Wang Y."/>
            <person name="Wakatake T."/>
            <person name="Sakakibara H."/>
            <person name="Demura T."/>
            <person name="Yamaguchi S."/>
            <person name="Yoneyama K."/>
            <person name="Manabe R.I."/>
            <person name="Nelson D.C."/>
            <person name="Schulman A.H."/>
            <person name="Timko M.P."/>
            <person name="dePamphilis C.W."/>
            <person name="Choi D."/>
            <person name="Shirasu K."/>
        </authorList>
    </citation>
    <scope>NUCLEOTIDE SEQUENCE [LARGE SCALE GENOMIC DNA]</scope>
    <source>
        <strain evidence="6">cv. UVA1</strain>
    </source>
</reference>
<feature type="compositionally biased region" description="Polar residues" evidence="3">
    <location>
        <begin position="208"/>
        <end position="219"/>
    </location>
</feature>
<dbReference type="PROSITE" id="PS01201">
    <property type="entry name" value="TUB_2"/>
    <property type="match status" value="1"/>
</dbReference>
<dbReference type="OrthoDB" id="8775810at2759"/>
<keyword evidence="6" id="KW-1185">Reference proteome</keyword>
<dbReference type="EMBL" id="BKCP01003336">
    <property type="protein sequence ID" value="GER29160.1"/>
    <property type="molecule type" value="Genomic_DNA"/>
</dbReference>
<organism evidence="5 6">
    <name type="scientific">Striga asiatica</name>
    <name type="common">Asiatic witchweed</name>
    <name type="synonym">Buchnera asiatica</name>
    <dbReference type="NCBI Taxonomy" id="4170"/>
    <lineage>
        <taxon>Eukaryota</taxon>
        <taxon>Viridiplantae</taxon>
        <taxon>Streptophyta</taxon>
        <taxon>Embryophyta</taxon>
        <taxon>Tracheophyta</taxon>
        <taxon>Spermatophyta</taxon>
        <taxon>Magnoliopsida</taxon>
        <taxon>eudicotyledons</taxon>
        <taxon>Gunneridae</taxon>
        <taxon>Pentapetalae</taxon>
        <taxon>asterids</taxon>
        <taxon>lamiids</taxon>
        <taxon>Lamiales</taxon>
        <taxon>Orobanchaceae</taxon>
        <taxon>Buchnereae</taxon>
        <taxon>Striga</taxon>
    </lineage>
</organism>
<sequence>MSSLRRSYLSRRIIHRSFALSSKSLKELESVAGDGDIQPAGENGGQQPCGGSGGSWAGMLPELLGEIIQRVESSEEMWPQRRSVVACGCVCRGWREVAVDAVERASVRHPGKITFPSSLKKPGPRESPIQCLIKRDKKNATFYLYLGLTPSFMDKGKFLLAARRYRNGARTEYIISLDADDFSPASKAYVGKLRSDFLGTNFTIYDSQPPHSGAKPSSSKSDRRVASKQISPQVPAGNFEIGQVSYKFNLLKSRGPRRMVCSVSCPFFPEKEAKSTHKDPDYCYSSKMKKPESTVLKNKAPRWHENLQCWCLNFHGRVTVASVKNFQLVAIVDQSQPNGIGDEETVLLQFGKVGDDTFTMDYRQPLSAFQAFAICLTSFGTKLACE</sequence>
<dbReference type="InterPro" id="IPR018066">
    <property type="entry name" value="Tubby_C_CS"/>
</dbReference>